<feature type="transmembrane region" description="Helical" evidence="1">
    <location>
        <begin position="20"/>
        <end position="41"/>
    </location>
</feature>
<evidence type="ECO:0000256" key="1">
    <source>
        <dbReference type="SAM" id="Phobius"/>
    </source>
</evidence>
<proteinExistence type="predicted"/>
<name>A0A8S5PAR2_9CAUD</name>
<keyword evidence="1" id="KW-0472">Membrane</keyword>
<accession>A0A8S5PAR2</accession>
<reference evidence="2" key="1">
    <citation type="journal article" date="2021" name="Proc. Natl. Acad. Sci. U.S.A.">
        <title>A Catalog of Tens of Thousands of Viruses from Human Metagenomes Reveals Hidden Associations with Chronic Diseases.</title>
        <authorList>
            <person name="Tisza M.J."/>
            <person name="Buck C.B."/>
        </authorList>
    </citation>
    <scope>NUCLEOTIDE SEQUENCE</scope>
    <source>
        <strain evidence="2">CtpoI7</strain>
    </source>
</reference>
<keyword evidence="1" id="KW-1133">Transmembrane helix</keyword>
<protein>
    <submittedName>
        <fullName evidence="2">Uncharacterized protein</fullName>
    </submittedName>
</protein>
<evidence type="ECO:0000313" key="2">
    <source>
        <dbReference type="EMBL" id="DAE03539.1"/>
    </source>
</evidence>
<keyword evidence="1" id="KW-0812">Transmembrane</keyword>
<dbReference type="EMBL" id="BK015368">
    <property type="protein sequence ID" value="DAE03539.1"/>
    <property type="molecule type" value="Genomic_DNA"/>
</dbReference>
<sequence>MYYFIEFVLGYLSRLYSTLSNTFCQRIFILFIPILFTNIFTKRKVELCQNMEEKK</sequence>
<organism evidence="2">
    <name type="scientific">Siphoviridae sp. ctpoI7</name>
    <dbReference type="NCBI Taxonomy" id="2825678"/>
    <lineage>
        <taxon>Viruses</taxon>
        <taxon>Duplodnaviria</taxon>
        <taxon>Heunggongvirae</taxon>
        <taxon>Uroviricota</taxon>
        <taxon>Caudoviricetes</taxon>
    </lineage>
</organism>